<dbReference type="GO" id="GO:0000398">
    <property type="term" value="P:mRNA splicing, via spliceosome"/>
    <property type="evidence" value="ECO:0007669"/>
    <property type="project" value="InterPro"/>
</dbReference>
<accession>A0A4D9CXR8</accession>
<gene>
    <name evidence="1" type="ORF">NSK_005713</name>
</gene>
<dbReference type="EMBL" id="SDOX01000083">
    <property type="protein sequence ID" value="TFJ82977.1"/>
    <property type="molecule type" value="Genomic_DNA"/>
</dbReference>
<keyword evidence="2" id="KW-1185">Reference proteome</keyword>
<organism evidence="1 2">
    <name type="scientific">Nannochloropsis salina CCMP1776</name>
    <dbReference type="NCBI Taxonomy" id="1027361"/>
    <lineage>
        <taxon>Eukaryota</taxon>
        <taxon>Sar</taxon>
        <taxon>Stramenopiles</taxon>
        <taxon>Ochrophyta</taxon>
        <taxon>Eustigmatophyceae</taxon>
        <taxon>Eustigmatales</taxon>
        <taxon>Monodopsidaceae</taxon>
        <taxon>Microchloropsis</taxon>
        <taxon>Microchloropsis salina</taxon>
    </lineage>
</organism>
<sequence length="73" mass="8067">PPSLPGLPARYLETLLPSTGGLVLLLQGPHRLQRGKLLEVDRRREEAIVQLIEDDLQVLRLSLDDVAGFGGRE</sequence>
<dbReference type="AlphaFoldDB" id="A0A4D9CXR8"/>
<comment type="caution">
    <text evidence="1">The sequence shown here is derived from an EMBL/GenBank/DDBJ whole genome shotgun (WGS) entry which is preliminary data.</text>
</comment>
<dbReference type="GO" id="GO:0005681">
    <property type="term" value="C:spliceosomal complex"/>
    <property type="evidence" value="ECO:0007669"/>
    <property type="project" value="TreeGrafter"/>
</dbReference>
<dbReference type="Proteomes" id="UP000355283">
    <property type="component" value="Unassembled WGS sequence"/>
</dbReference>
<reference evidence="1 2" key="1">
    <citation type="submission" date="2019-01" db="EMBL/GenBank/DDBJ databases">
        <title>Nuclear Genome Assembly of the Microalgal Biofuel strain Nannochloropsis salina CCMP1776.</title>
        <authorList>
            <person name="Hovde B."/>
        </authorList>
    </citation>
    <scope>NUCLEOTIDE SEQUENCE [LARGE SCALE GENOMIC DNA]</scope>
    <source>
        <strain evidence="1 2">CCMP1776</strain>
    </source>
</reference>
<dbReference type="InterPro" id="IPR045166">
    <property type="entry name" value="Spp2-like"/>
</dbReference>
<proteinExistence type="predicted"/>
<evidence type="ECO:0000313" key="1">
    <source>
        <dbReference type="EMBL" id="TFJ82977.1"/>
    </source>
</evidence>
<evidence type="ECO:0000313" key="2">
    <source>
        <dbReference type="Proteomes" id="UP000355283"/>
    </source>
</evidence>
<dbReference type="PANTHER" id="PTHR15818">
    <property type="entry name" value="G PATCH AND KOW-CONTAINING"/>
    <property type="match status" value="1"/>
</dbReference>
<dbReference type="OrthoDB" id="5577072at2759"/>
<dbReference type="PANTHER" id="PTHR15818:SF2">
    <property type="entry name" value="G-PATCH DOMAIN AND KOW MOTIFS-CONTAINING PROTEIN"/>
    <property type="match status" value="1"/>
</dbReference>
<protein>
    <submittedName>
        <fullName evidence="1">Uncharacterized protein</fullName>
    </submittedName>
</protein>
<feature type="non-terminal residue" evidence="1">
    <location>
        <position position="1"/>
    </location>
</feature>
<name>A0A4D9CXR8_9STRA</name>